<feature type="coiled-coil region" evidence="1">
    <location>
        <begin position="180"/>
        <end position="214"/>
    </location>
</feature>
<sequence length="459" mass="47685">MITSSFIEPVFSILAGRRSPPPPPTTEPVPLPGAFLASPPPPPRRSYGVRVTDLRTPTAGRMHFARRDSALTMHAADPSISTAAETKALEYRAYDLERRAASLAHQLAAEKAMTQMLDAKLRAADARLALAHDDAAAANALYANLRRKHAAAQMAKENRAPADDDARTIEVEVAALQGINTGLEHELAVAKAQIVQMQAAGEALERREAALRAERDALAAAGHGAAPVGVMPSPIPVANTSPPTPNPPVPVPATGMMPIAGAPVAAQPPPPPPVVVAVPSVPAPAPAPAPYRPVPAAPVPPHAKRALFLQQRGGTVRNFDDAVMGNATPPPPPVGDAMDVSTPATYVSEPPRTPLGNVQRRAWGGMPTTPATWLARPAAASPQCTPIANIRDPFGSAAPSPTASPLAHRLGGGAGGALLRANAGRQQQPDTPRPPPGAWNGRFASPNRPKVRPNRGGKH</sequence>
<feature type="region of interest" description="Disordered" evidence="2">
    <location>
        <begin position="15"/>
        <end position="47"/>
    </location>
</feature>
<feature type="region of interest" description="Disordered" evidence="2">
    <location>
        <begin position="395"/>
        <end position="459"/>
    </location>
</feature>
<feature type="compositionally biased region" description="Pro residues" evidence="2">
    <location>
        <begin position="19"/>
        <end position="31"/>
    </location>
</feature>
<dbReference type="OrthoDB" id="10517634at2759"/>
<protein>
    <submittedName>
        <fullName evidence="3">Uncharacterized protein</fullName>
    </submittedName>
</protein>
<evidence type="ECO:0000313" key="3">
    <source>
        <dbReference type="EMBL" id="KNE66933.1"/>
    </source>
</evidence>
<dbReference type="AlphaFoldDB" id="A0A0L0SWI7"/>
<dbReference type="Proteomes" id="UP000054350">
    <property type="component" value="Unassembled WGS sequence"/>
</dbReference>
<keyword evidence="4" id="KW-1185">Reference proteome</keyword>
<evidence type="ECO:0000256" key="1">
    <source>
        <dbReference type="SAM" id="Coils"/>
    </source>
</evidence>
<feature type="compositionally biased region" description="Low complexity" evidence="2">
    <location>
        <begin position="396"/>
        <end position="409"/>
    </location>
</feature>
<evidence type="ECO:0000256" key="2">
    <source>
        <dbReference type="SAM" id="MobiDB-lite"/>
    </source>
</evidence>
<reference evidence="3 4" key="1">
    <citation type="submission" date="2009-11" db="EMBL/GenBank/DDBJ databases">
        <title>Annotation of Allomyces macrogynus ATCC 38327.</title>
        <authorList>
            <consortium name="The Broad Institute Genome Sequencing Platform"/>
            <person name="Russ C."/>
            <person name="Cuomo C."/>
            <person name="Burger G."/>
            <person name="Gray M.W."/>
            <person name="Holland P.W.H."/>
            <person name="King N."/>
            <person name="Lang F.B.F."/>
            <person name="Roger A.J."/>
            <person name="Ruiz-Trillo I."/>
            <person name="Young S.K."/>
            <person name="Zeng Q."/>
            <person name="Gargeya S."/>
            <person name="Fitzgerald M."/>
            <person name="Haas B."/>
            <person name="Abouelleil A."/>
            <person name="Alvarado L."/>
            <person name="Arachchi H.M."/>
            <person name="Berlin A."/>
            <person name="Chapman S.B."/>
            <person name="Gearin G."/>
            <person name="Goldberg J."/>
            <person name="Griggs A."/>
            <person name="Gujja S."/>
            <person name="Hansen M."/>
            <person name="Heiman D."/>
            <person name="Howarth C."/>
            <person name="Larimer J."/>
            <person name="Lui A."/>
            <person name="MacDonald P.J.P."/>
            <person name="McCowen C."/>
            <person name="Montmayeur A."/>
            <person name="Murphy C."/>
            <person name="Neiman D."/>
            <person name="Pearson M."/>
            <person name="Priest M."/>
            <person name="Roberts A."/>
            <person name="Saif S."/>
            <person name="Shea T."/>
            <person name="Sisk P."/>
            <person name="Stolte C."/>
            <person name="Sykes S."/>
            <person name="Wortman J."/>
            <person name="Nusbaum C."/>
            <person name="Birren B."/>
        </authorList>
    </citation>
    <scope>NUCLEOTIDE SEQUENCE [LARGE SCALE GENOMIC DNA]</scope>
    <source>
        <strain evidence="3 4">ATCC 38327</strain>
    </source>
</reference>
<keyword evidence="1" id="KW-0175">Coiled coil</keyword>
<proteinExistence type="predicted"/>
<reference evidence="4" key="2">
    <citation type="submission" date="2009-11" db="EMBL/GenBank/DDBJ databases">
        <title>The Genome Sequence of Allomyces macrogynus strain ATCC 38327.</title>
        <authorList>
            <consortium name="The Broad Institute Genome Sequencing Platform"/>
            <person name="Russ C."/>
            <person name="Cuomo C."/>
            <person name="Shea T."/>
            <person name="Young S.K."/>
            <person name="Zeng Q."/>
            <person name="Koehrsen M."/>
            <person name="Haas B."/>
            <person name="Borodovsky M."/>
            <person name="Guigo R."/>
            <person name="Alvarado L."/>
            <person name="Berlin A."/>
            <person name="Borenstein D."/>
            <person name="Chen Z."/>
            <person name="Engels R."/>
            <person name="Freedman E."/>
            <person name="Gellesch M."/>
            <person name="Goldberg J."/>
            <person name="Griggs A."/>
            <person name="Gujja S."/>
            <person name="Heiman D."/>
            <person name="Hepburn T."/>
            <person name="Howarth C."/>
            <person name="Jen D."/>
            <person name="Larson L."/>
            <person name="Lewis B."/>
            <person name="Mehta T."/>
            <person name="Park D."/>
            <person name="Pearson M."/>
            <person name="Roberts A."/>
            <person name="Saif S."/>
            <person name="Shenoy N."/>
            <person name="Sisk P."/>
            <person name="Stolte C."/>
            <person name="Sykes S."/>
            <person name="Walk T."/>
            <person name="White J."/>
            <person name="Yandava C."/>
            <person name="Burger G."/>
            <person name="Gray M.W."/>
            <person name="Holland P.W.H."/>
            <person name="King N."/>
            <person name="Lang F.B.F."/>
            <person name="Roger A.J."/>
            <person name="Ruiz-Trillo I."/>
            <person name="Lander E."/>
            <person name="Nusbaum C."/>
        </authorList>
    </citation>
    <scope>NUCLEOTIDE SEQUENCE [LARGE SCALE GENOMIC DNA]</scope>
    <source>
        <strain evidence="4">ATCC 38327</strain>
    </source>
</reference>
<accession>A0A0L0SWI7</accession>
<feature type="compositionally biased region" description="Basic residues" evidence="2">
    <location>
        <begin position="449"/>
        <end position="459"/>
    </location>
</feature>
<evidence type="ECO:0000313" key="4">
    <source>
        <dbReference type="Proteomes" id="UP000054350"/>
    </source>
</evidence>
<dbReference type="PRINTS" id="PR01217">
    <property type="entry name" value="PRICHEXTENSN"/>
</dbReference>
<gene>
    <name evidence="3" type="ORF">AMAG_11408</name>
</gene>
<dbReference type="EMBL" id="GG745351">
    <property type="protein sequence ID" value="KNE66933.1"/>
    <property type="molecule type" value="Genomic_DNA"/>
</dbReference>
<name>A0A0L0SWI7_ALLM3</name>
<dbReference type="STRING" id="578462.A0A0L0SWI7"/>
<feature type="compositionally biased region" description="Low complexity" evidence="2">
    <location>
        <begin position="417"/>
        <end position="430"/>
    </location>
</feature>
<dbReference type="VEuPathDB" id="FungiDB:AMAG_11408"/>
<organism evidence="3 4">
    <name type="scientific">Allomyces macrogynus (strain ATCC 38327)</name>
    <name type="common">Allomyces javanicus var. macrogynus</name>
    <dbReference type="NCBI Taxonomy" id="578462"/>
    <lineage>
        <taxon>Eukaryota</taxon>
        <taxon>Fungi</taxon>
        <taxon>Fungi incertae sedis</taxon>
        <taxon>Blastocladiomycota</taxon>
        <taxon>Blastocladiomycetes</taxon>
        <taxon>Blastocladiales</taxon>
        <taxon>Blastocladiaceae</taxon>
        <taxon>Allomyces</taxon>
    </lineage>
</organism>